<dbReference type="PANTHER" id="PTHR15835:SF6">
    <property type="entry name" value="ZINC FINGER C3HC-TYPE PROTEIN 1"/>
    <property type="match status" value="1"/>
</dbReference>
<evidence type="ECO:0000256" key="6">
    <source>
        <dbReference type="ARBA" id="ARBA00044931"/>
    </source>
</evidence>
<dbReference type="InterPro" id="IPR012935">
    <property type="entry name" value="NuBaID_N"/>
</dbReference>
<dbReference type="PANTHER" id="PTHR15835">
    <property type="entry name" value="NUCLEAR-INTERACTING PARTNER OF ALK"/>
    <property type="match status" value="1"/>
</dbReference>
<name>A0AAV4B8E5_9GAST</name>
<evidence type="ECO:0000259" key="8">
    <source>
        <dbReference type="Pfam" id="PF07967"/>
    </source>
</evidence>
<keyword evidence="3" id="KW-0863">Zinc-finger</keyword>
<evidence type="ECO:0000256" key="3">
    <source>
        <dbReference type="ARBA" id="ARBA00022771"/>
    </source>
</evidence>
<evidence type="ECO:0000256" key="2">
    <source>
        <dbReference type="ARBA" id="ARBA00022723"/>
    </source>
</evidence>
<accession>A0AAV4B8E5</accession>
<dbReference type="Proteomes" id="UP000735302">
    <property type="component" value="Unassembled WGS sequence"/>
</dbReference>
<feature type="domain" description="C3HC-type" evidence="8">
    <location>
        <begin position="60"/>
        <end position="185"/>
    </location>
</feature>
<dbReference type="AlphaFoldDB" id="A0AAV4B8E5"/>
<evidence type="ECO:0000256" key="5">
    <source>
        <dbReference type="ARBA" id="ARBA00023242"/>
    </source>
</evidence>
<organism evidence="10 11">
    <name type="scientific">Plakobranchus ocellatus</name>
    <dbReference type="NCBI Taxonomy" id="259542"/>
    <lineage>
        <taxon>Eukaryota</taxon>
        <taxon>Metazoa</taxon>
        <taxon>Spiralia</taxon>
        <taxon>Lophotrochozoa</taxon>
        <taxon>Mollusca</taxon>
        <taxon>Gastropoda</taxon>
        <taxon>Heterobranchia</taxon>
        <taxon>Euthyneura</taxon>
        <taxon>Panpulmonata</taxon>
        <taxon>Sacoglossa</taxon>
        <taxon>Placobranchoidea</taxon>
        <taxon>Plakobranchidae</taxon>
        <taxon>Plakobranchus</taxon>
    </lineage>
</organism>
<feature type="compositionally biased region" description="Acidic residues" evidence="7">
    <location>
        <begin position="262"/>
        <end position="273"/>
    </location>
</feature>
<comment type="subcellular location">
    <subcellularLocation>
        <location evidence="1">Nucleus</location>
    </subcellularLocation>
</comment>
<evidence type="ECO:0000259" key="9">
    <source>
        <dbReference type="Pfam" id="PF08600"/>
    </source>
</evidence>
<sequence length="412" mass="45311">MASIVTPEKIRNVLSSFLLKHERAENELVKLRAATSDPRPDTEASIAEDTKSSKSAVLRSHKSFLKRLETFSASTWFSKPAELSPLICARYGWENVDFDMLQCVGCKTFLCGRLPMSGDSEDYNQCAEKLKKNIVASHERFCVFGTFPCSEEFCHVQVEDVVSLSASFCERASALSKIQDKLPTLNLQYLEDLGYDEGQAGAYCKRHLMPDKDISPSAVTLTFTGWTCSSTSAGILMCVMCCRKIGLWNFASSGANFNAEVSSEDESSISDEDQGPKRKRQKITLSPIKESFNPVEEHNIWCPWIQHHKVSSRSSSSSVYSSPSSSSESSTRDAQTNASALLQKIPAYIAALKSIAPGLMDNNTGLAAGMKKSPMTEGLRCFRRALETWSSPKASSSNSSHQLQQSPTTPVS</sequence>
<feature type="region of interest" description="Disordered" evidence="7">
    <location>
        <begin position="314"/>
        <end position="335"/>
    </location>
</feature>
<dbReference type="EMBL" id="BLXT01004610">
    <property type="protein sequence ID" value="GFO15447.1"/>
    <property type="molecule type" value="Genomic_DNA"/>
</dbReference>
<feature type="compositionally biased region" description="Low complexity" evidence="7">
    <location>
        <begin position="314"/>
        <end position="329"/>
    </location>
</feature>
<keyword evidence="4" id="KW-0862">Zinc</keyword>
<dbReference type="Pfam" id="PF07967">
    <property type="entry name" value="zf-C3HC"/>
    <property type="match status" value="1"/>
</dbReference>
<evidence type="ECO:0000256" key="4">
    <source>
        <dbReference type="ARBA" id="ARBA00022833"/>
    </source>
</evidence>
<keyword evidence="5" id="KW-0539">Nucleus</keyword>
<keyword evidence="11" id="KW-1185">Reference proteome</keyword>
<evidence type="ECO:0000313" key="11">
    <source>
        <dbReference type="Proteomes" id="UP000735302"/>
    </source>
</evidence>
<feature type="region of interest" description="Disordered" evidence="7">
    <location>
        <begin position="261"/>
        <end position="282"/>
    </location>
</feature>
<reference evidence="10 11" key="1">
    <citation type="journal article" date="2021" name="Elife">
        <title>Chloroplast acquisition without the gene transfer in kleptoplastic sea slugs, Plakobranchus ocellatus.</title>
        <authorList>
            <person name="Maeda T."/>
            <person name="Takahashi S."/>
            <person name="Yoshida T."/>
            <person name="Shimamura S."/>
            <person name="Takaki Y."/>
            <person name="Nagai Y."/>
            <person name="Toyoda A."/>
            <person name="Suzuki Y."/>
            <person name="Arimoto A."/>
            <person name="Ishii H."/>
            <person name="Satoh N."/>
            <person name="Nishiyama T."/>
            <person name="Hasebe M."/>
            <person name="Maruyama T."/>
            <person name="Minagawa J."/>
            <person name="Obokata J."/>
            <person name="Shigenobu S."/>
        </authorList>
    </citation>
    <scope>NUCLEOTIDE SEQUENCE [LARGE SCALE GENOMIC DNA]</scope>
</reference>
<feature type="region of interest" description="Disordered" evidence="7">
    <location>
        <begin position="389"/>
        <end position="412"/>
    </location>
</feature>
<keyword evidence="2" id="KW-0479">Metal-binding</keyword>
<feature type="domain" description="NuBaID C-terminal" evidence="9">
    <location>
        <begin position="218"/>
        <end position="316"/>
    </location>
</feature>
<evidence type="ECO:0000256" key="7">
    <source>
        <dbReference type="SAM" id="MobiDB-lite"/>
    </source>
</evidence>
<dbReference type="GO" id="GO:0005634">
    <property type="term" value="C:nucleus"/>
    <property type="evidence" value="ECO:0007669"/>
    <property type="project" value="UniProtKB-SubCell"/>
</dbReference>
<dbReference type="InterPro" id="IPR013909">
    <property type="entry name" value="NuBaID_C"/>
</dbReference>
<gene>
    <name evidence="10" type="ORF">PoB_004195200</name>
</gene>
<evidence type="ECO:0000313" key="10">
    <source>
        <dbReference type="EMBL" id="GFO15447.1"/>
    </source>
</evidence>
<evidence type="ECO:0000256" key="1">
    <source>
        <dbReference type="ARBA" id="ARBA00004123"/>
    </source>
</evidence>
<protein>
    <submittedName>
        <fullName evidence="10">Nuclear-interacting partner of alk-like</fullName>
    </submittedName>
</protein>
<comment type="caution">
    <text evidence="10">The sequence shown here is derived from an EMBL/GenBank/DDBJ whole genome shotgun (WGS) entry which is preliminary data.</text>
</comment>
<proteinExistence type="predicted"/>
<dbReference type="GO" id="GO:0008270">
    <property type="term" value="F:zinc ion binding"/>
    <property type="evidence" value="ECO:0007669"/>
    <property type="project" value="UniProtKB-KW"/>
</dbReference>
<dbReference type="Pfam" id="PF08600">
    <property type="entry name" value="NuBaID_C"/>
    <property type="match status" value="1"/>
</dbReference>
<comment type="function">
    <text evidence="6">Required for proper positioning of a substantial amount of TPR at the nuclear basket (NB) through interaction with TPR.</text>
</comment>
<feature type="compositionally biased region" description="Low complexity" evidence="7">
    <location>
        <begin position="390"/>
        <end position="406"/>
    </location>
</feature>